<feature type="non-terminal residue" evidence="1">
    <location>
        <position position="167"/>
    </location>
</feature>
<keyword evidence="2" id="KW-1185">Reference proteome</keyword>
<accession>A0A9N9N4Y4</accession>
<evidence type="ECO:0000313" key="1">
    <source>
        <dbReference type="EMBL" id="CAG8701453.1"/>
    </source>
</evidence>
<organism evidence="1 2">
    <name type="scientific">Racocetra fulgida</name>
    <dbReference type="NCBI Taxonomy" id="60492"/>
    <lineage>
        <taxon>Eukaryota</taxon>
        <taxon>Fungi</taxon>
        <taxon>Fungi incertae sedis</taxon>
        <taxon>Mucoromycota</taxon>
        <taxon>Glomeromycotina</taxon>
        <taxon>Glomeromycetes</taxon>
        <taxon>Diversisporales</taxon>
        <taxon>Gigasporaceae</taxon>
        <taxon>Racocetra</taxon>
    </lineage>
</organism>
<reference evidence="1" key="1">
    <citation type="submission" date="2021-06" db="EMBL/GenBank/DDBJ databases">
        <authorList>
            <person name="Kallberg Y."/>
            <person name="Tangrot J."/>
            <person name="Rosling A."/>
        </authorList>
    </citation>
    <scope>NUCLEOTIDE SEQUENCE</scope>
    <source>
        <strain evidence="1">IN212</strain>
    </source>
</reference>
<sequence>KQYLININASCEMNSEGNIKQIDSQYGNISISDITDNILNSDEPDGAFSNISENVSDTASNPDKKKLQSQGSVQNASDIQDKVNPVINQVQNTEVKIPYNKKVEQDLKRNLSLFIKDNNNKVSEVFDIQILEFSLEAIITGSSKITAQNIADLFIIAMKVRQKEILC</sequence>
<dbReference type="EMBL" id="CAJVPZ010020596">
    <property type="protein sequence ID" value="CAG8701453.1"/>
    <property type="molecule type" value="Genomic_DNA"/>
</dbReference>
<evidence type="ECO:0000313" key="2">
    <source>
        <dbReference type="Proteomes" id="UP000789396"/>
    </source>
</evidence>
<proteinExistence type="predicted"/>
<dbReference type="AlphaFoldDB" id="A0A9N9N4Y4"/>
<name>A0A9N9N4Y4_9GLOM</name>
<dbReference type="Proteomes" id="UP000789396">
    <property type="component" value="Unassembled WGS sequence"/>
</dbReference>
<gene>
    <name evidence="1" type="ORF">RFULGI_LOCUS10426</name>
</gene>
<dbReference type="OrthoDB" id="2443439at2759"/>
<comment type="caution">
    <text evidence="1">The sequence shown here is derived from an EMBL/GenBank/DDBJ whole genome shotgun (WGS) entry which is preliminary data.</text>
</comment>
<protein>
    <submittedName>
        <fullName evidence="1">3955_t:CDS:1</fullName>
    </submittedName>
</protein>